<dbReference type="SUPFAM" id="SSF55904">
    <property type="entry name" value="Ornithine decarboxylase C-terminal domain"/>
    <property type="match status" value="1"/>
</dbReference>
<comment type="cofactor">
    <cofactor evidence="1">
        <name>pyridoxal 5'-phosphate</name>
        <dbReference type="ChEBI" id="CHEBI:597326"/>
    </cofactor>
</comment>
<dbReference type="InterPro" id="IPR015424">
    <property type="entry name" value="PyrdxlP-dep_Trfase"/>
</dbReference>
<dbReference type="SUPFAM" id="SSF53383">
    <property type="entry name" value="PLP-dependent transferases"/>
    <property type="match status" value="1"/>
</dbReference>
<dbReference type="PANTHER" id="PTHR43277:SF3">
    <property type="entry name" value="DECARBOXYLASE, PUTATIVE-RELATED"/>
    <property type="match status" value="1"/>
</dbReference>
<evidence type="ECO:0000256" key="2">
    <source>
        <dbReference type="ARBA" id="ARBA00010671"/>
    </source>
</evidence>
<dbReference type="Gene3D" id="3.90.105.10">
    <property type="entry name" value="Molybdopterin biosynthesis moea protein, domain 2"/>
    <property type="match status" value="1"/>
</dbReference>
<evidence type="ECO:0000313" key="9">
    <source>
        <dbReference type="Proteomes" id="UP000294746"/>
    </source>
</evidence>
<evidence type="ECO:0000256" key="3">
    <source>
        <dbReference type="ARBA" id="ARBA00022793"/>
    </source>
</evidence>
<evidence type="ECO:0000313" key="8">
    <source>
        <dbReference type="EMBL" id="TCP64621.1"/>
    </source>
</evidence>
<sequence>MENQQETPIYEALLHHRNKKTDSYHVPGHKQGENFMDHKDDLFRSILRIDQTEITGLDDLHHPCGVIAKAEHLAAEAFGAKKTFYLVGGSTAGNIASILTMCLPGDKVILQRSCHQSVFHGCMLAGVSPIYWKDTYHSDTGFEKPLDLGWLEEKCKQSEVKLVVITSPSYYGMIQPIREIADICHQFDVVLLVDEAHGAHFGFYPGLPNSALSQGADLVVQSTHKMLGSMTMSSMLHIGSKRIKVDDLERQLRVVQSSSPSYPLLASLDLARKQVAVDGYHLFERLLNELDQFKKDTFPQCKWVQELSCHHLRCQDPCKMVITSRGQTSGIEMQTFLEDKGVYTELADHRRVLFCFSLAHPDRSLIRLKEALWDLDRWLEIQESNIQESNIMVGNPDALHLPSKTELVLSFQEIRKHPCDRVRLEEAVDGIITEPIVPYPPGIPVLLPGERLTEEWMEYLKDADRAGYRIRGLYQDQLTVGVSVNIVKNRLWDR</sequence>
<proteinExistence type="inferred from homology"/>
<comment type="caution">
    <text evidence="8">The sequence shown here is derived from an EMBL/GenBank/DDBJ whole genome shotgun (WGS) entry which is preliminary data.</text>
</comment>
<organism evidence="8 9">
    <name type="scientific">Baia soyae</name>
    <dbReference type="NCBI Taxonomy" id="1544746"/>
    <lineage>
        <taxon>Bacteria</taxon>
        <taxon>Bacillati</taxon>
        <taxon>Bacillota</taxon>
        <taxon>Bacilli</taxon>
        <taxon>Bacillales</taxon>
        <taxon>Thermoactinomycetaceae</taxon>
        <taxon>Baia</taxon>
    </lineage>
</organism>
<dbReference type="Gene3D" id="3.40.640.10">
    <property type="entry name" value="Type I PLP-dependent aspartate aminotransferase-like (Major domain)"/>
    <property type="match status" value="1"/>
</dbReference>
<dbReference type="OrthoDB" id="9815233at2"/>
<dbReference type="InterPro" id="IPR015421">
    <property type="entry name" value="PyrdxlP-dep_Trfase_major"/>
</dbReference>
<dbReference type="InterPro" id="IPR052357">
    <property type="entry name" value="Orn_Lys_Arg_decarboxylase-I"/>
</dbReference>
<dbReference type="InterPro" id="IPR000310">
    <property type="entry name" value="Orn/Lys/Arg_deCO2ase_major_dom"/>
</dbReference>
<dbReference type="CDD" id="cd00615">
    <property type="entry name" value="Orn_deC_like"/>
    <property type="match status" value="1"/>
</dbReference>
<evidence type="ECO:0000259" key="6">
    <source>
        <dbReference type="Pfam" id="PF01276"/>
    </source>
</evidence>
<keyword evidence="4" id="KW-0663">Pyridoxal phosphate</keyword>
<reference evidence="8 9" key="1">
    <citation type="submission" date="2019-03" db="EMBL/GenBank/DDBJ databases">
        <title>Genomic Encyclopedia of Type Strains, Phase IV (KMG-IV): sequencing the most valuable type-strain genomes for metagenomic binning, comparative biology and taxonomic classification.</title>
        <authorList>
            <person name="Goeker M."/>
        </authorList>
    </citation>
    <scope>NUCLEOTIDE SEQUENCE [LARGE SCALE GENOMIC DNA]</scope>
    <source>
        <strain evidence="8 9">DSM 46831</strain>
    </source>
</reference>
<keyword evidence="9" id="KW-1185">Reference proteome</keyword>
<keyword evidence="3" id="KW-0210">Decarboxylase</keyword>
<protein>
    <submittedName>
        <fullName evidence="8">Arginine/lysine/ornithine decarboxylase</fullName>
    </submittedName>
</protein>
<dbReference type="Pfam" id="PF03711">
    <property type="entry name" value="OKR_DC_1_C"/>
    <property type="match status" value="1"/>
</dbReference>
<feature type="domain" description="Orn/Lys/Arg decarboxylases family 1 pyridoxal-P attachment site" evidence="6">
    <location>
        <begin position="7"/>
        <end position="360"/>
    </location>
</feature>
<evidence type="ECO:0000259" key="7">
    <source>
        <dbReference type="Pfam" id="PF03711"/>
    </source>
</evidence>
<comment type="similarity">
    <text evidence="2">Belongs to the Orn/Lys/Arg decarboxylase class-I family.</text>
</comment>
<dbReference type="RefSeq" id="WP_131849524.1">
    <property type="nucleotide sequence ID" value="NZ_SLXV01000038.1"/>
</dbReference>
<feature type="domain" description="Orn/Lys/Arg decarboxylase C-terminal" evidence="7">
    <location>
        <begin position="411"/>
        <end position="473"/>
    </location>
</feature>
<dbReference type="InterPro" id="IPR008286">
    <property type="entry name" value="Prn/Lys/Arg_de-COase_C"/>
</dbReference>
<dbReference type="GO" id="GO:0016831">
    <property type="term" value="F:carboxy-lyase activity"/>
    <property type="evidence" value="ECO:0007669"/>
    <property type="project" value="UniProtKB-KW"/>
</dbReference>
<dbReference type="Pfam" id="PF01276">
    <property type="entry name" value="OKR_DC_1"/>
    <property type="match status" value="1"/>
</dbReference>
<evidence type="ECO:0000256" key="1">
    <source>
        <dbReference type="ARBA" id="ARBA00001933"/>
    </source>
</evidence>
<dbReference type="AlphaFoldDB" id="A0A4R2RXA6"/>
<evidence type="ECO:0000256" key="5">
    <source>
        <dbReference type="ARBA" id="ARBA00023239"/>
    </source>
</evidence>
<accession>A0A4R2RXA6</accession>
<evidence type="ECO:0000256" key="4">
    <source>
        <dbReference type="ARBA" id="ARBA00022898"/>
    </source>
</evidence>
<dbReference type="PANTHER" id="PTHR43277">
    <property type="entry name" value="ARGININE DECARBOXYLASE"/>
    <property type="match status" value="1"/>
</dbReference>
<dbReference type="InterPro" id="IPR036633">
    <property type="entry name" value="Prn/Lys/Arg_de-COase_C_sf"/>
</dbReference>
<name>A0A4R2RXA6_9BACL</name>
<dbReference type="EMBL" id="SLXV01000038">
    <property type="protein sequence ID" value="TCP64621.1"/>
    <property type="molecule type" value="Genomic_DNA"/>
</dbReference>
<gene>
    <name evidence="8" type="ORF">EDD57_1384</name>
</gene>
<keyword evidence="5" id="KW-0456">Lyase</keyword>
<dbReference type="Proteomes" id="UP000294746">
    <property type="component" value="Unassembled WGS sequence"/>
</dbReference>